<sequence>MYIASFPVTFEEHLGNEPNIRFFGKVGDDSHAQLHRTRDLGRDHLAMVVVEASNDGWSRGTGESVEFTWESANRRLFRILAVVATLMGHGNGVFGAIVGGEAQSSDREVVVRKWWKTVLSDNSRSIIPHHAYHRR</sequence>
<evidence type="ECO:0000313" key="1">
    <source>
        <dbReference type="EMBL" id="CAN60221.1"/>
    </source>
</evidence>
<dbReference type="AlphaFoldDB" id="A5AGS6"/>
<organism evidence="1">
    <name type="scientific">Vitis vinifera</name>
    <name type="common">Grape</name>
    <dbReference type="NCBI Taxonomy" id="29760"/>
    <lineage>
        <taxon>Eukaryota</taxon>
        <taxon>Viridiplantae</taxon>
        <taxon>Streptophyta</taxon>
        <taxon>Embryophyta</taxon>
        <taxon>Tracheophyta</taxon>
        <taxon>Spermatophyta</taxon>
        <taxon>Magnoliopsida</taxon>
        <taxon>eudicotyledons</taxon>
        <taxon>Gunneridae</taxon>
        <taxon>Pentapetalae</taxon>
        <taxon>rosids</taxon>
        <taxon>Vitales</taxon>
        <taxon>Vitaceae</taxon>
        <taxon>Viteae</taxon>
        <taxon>Vitis</taxon>
    </lineage>
</organism>
<reference evidence="1" key="1">
    <citation type="journal article" date="2007" name="PLoS ONE">
        <title>The first genome sequence of an elite grapevine cultivar (Pinot noir Vitis vinifera L.): coping with a highly heterozygous genome.</title>
        <authorList>
            <person name="Velasco R."/>
            <person name="Zharkikh A."/>
            <person name="Troggio M."/>
            <person name="Cartwright D.A."/>
            <person name="Cestaro A."/>
            <person name="Pruss D."/>
            <person name="Pindo M."/>
            <person name="FitzGerald L.M."/>
            <person name="Vezzulli S."/>
            <person name="Reid J."/>
            <person name="Malacarne G."/>
            <person name="Iliev D."/>
            <person name="Coppola G."/>
            <person name="Wardell B."/>
            <person name="Micheletti D."/>
            <person name="Macalma T."/>
            <person name="Facci M."/>
            <person name="Mitchell J.T."/>
            <person name="Perazzolli M."/>
            <person name="Eldredge G."/>
            <person name="Gatto P."/>
            <person name="Oyzerski R."/>
            <person name="Moretto M."/>
            <person name="Gutin N."/>
            <person name="Stefanini M."/>
            <person name="Chen Y."/>
            <person name="Segala C."/>
            <person name="Davenport C."/>
            <person name="Dematte L."/>
            <person name="Mraz A."/>
            <person name="Battilana J."/>
            <person name="Stormo K."/>
            <person name="Costa F."/>
            <person name="Tao Q."/>
            <person name="Si-Ammour A."/>
            <person name="Harkins T."/>
            <person name="Lackey A."/>
            <person name="Perbost C."/>
            <person name="Taillon B."/>
            <person name="Stella A."/>
            <person name="Solovyev V."/>
            <person name="Fawcett J.A."/>
            <person name="Sterck L."/>
            <person name="Vandepoele K."/>
            <person name="Grando S.M."/>
            <person name="Toppo S."/>
            <person name="Moser C."/>
            <person name="Lanchbury J."/>
            <person name="Bogden R."/>
            <person name="Skolnick M."/>
            <person name="Sgaramella V."/>
            <person name="Bhatnagar S.K."/>
            <person name="Fontana P."/>
            <person name="Gutin A."/>
            <person name="Van de Peer Y."/>
            <person name="Salamini F."/>
            <person name="Viola R."/>
        </authorList>
    </citation>
    <scope>NUCLEOTIDE SEQUENCE</scope>
</reference>
<protein>
    <submittedName>
        <fullName evidence="1">Uncharacterized protein</fullName>
    </submittedName>
</protein>
<gene>
    <name evidence="1" type="ORF">VITISV_011850</name>
</gene>
<dbReference type="EMBL" id="AM426450">
    <property type="protein sequence ID" value="CAN60221.1"/>
    <property type="molecule type" value="Genomic_DNA"/>
</dbReference>
<name>A5AGS6_VITVI</name>
<accession>A5AGS6</accession>
<proteinExistence type="predicted"/>